<evidence type="ECO:0000256" key="2">
    <source>
        <dbReference type="SAM" id="SignalP"/>
    </source>
</evidence>
<gene>
    <name evidence="4" type="ORF">SAMN05216267_102199</name>
</gene>
<feature type="chain" id="PRO_5010289352" evidence="2">
    <location>
        <begin position="27"/>
        <end position="248"/>
    </location>
</feature>
<evidence type="ECO:0000313" key="5">
    <source>
        <dbReference type="Proteomes" id="UP000181951"/>
    </source>
</evidence>
<dbReference type="EMBL" id="FODD01000021">
    <property type="protein sequence ID" value="SEO26301.1"/>
    <property type="molecule type" value="Genomic_DNA"/>
</dbReference>
<feature type="signal peptide" evidence="2">
    <location>
        <begin position="1"/>
        <end position="26"/>
    </location>
</feature>
<dbReference type="Pfam" id="PF01476">
    <property type="entry name" value="LysM"/>
    <property type="match status" value="1"/>
</dbReference>
<dbReference type="RefSeq" id="WP_107485392.1">
    <property type="nucleotide sequence ID" value="NZ_FODD01000021.1"/>
</dbReference>
<name>A0A1H8N9D7_9ACTN</name>
<protein>
    <submittedName>
        <fullName evidence="4">LysM domain-containing protein</fullName>
    </submittedName>
</protein>
<feature type="domain" description="LysM" evidence="3">
    <location>
        <begin position="66"/>
        <end position="84"/>
    </location>
</feature>
<dbReference type="InterPro" id="IPR018392">
    <property type="entry name" value="LysM"/>
</dbReference>
<feature type="region of interest" description="Disordered" evidence="1">
    <location>
        <begin position="29"/>
        <end position="68"/>
    </location>
</feature>
<feature type="region of interest" description="Disordered" evidence="1">
    <location>
        <begin position="129"/>
        <end position="165"/>
    </location>
</feature>
<evidence type="ECO:0000259" key="3">
    <source>
        <dbReference type="Pfam" id="PF01476"/>
    </source>
</evidence>
<dbReference type="CDD" id="cd00118">
    <property type="entry name" value="LysM"/>
    <property type="match status" value="1"/>
</dbReference>
<accession>A0A1H8N9D7</accession>
<feature type="compositionally biased region" description="Low complexity" evidence="1">
    <location>
        <begin position="29"/>
        <end position="38"/>
    </location>
</feature>
<dbReference type="Proteomes" id="UP000181951">
    <property type="component" value="Unassembled WGS sequence"/>
</dbReference>
<sequence>MRRRTGLVAAGTALVMTLGATGAAVAAGAGSASDAGGTEHNAKATAPADPGKGTAGKDAGRGKGGSGDTLASLAKRYGVTVARLDTALRHVKERLGANGGDVRDPALVRGLVRDLGLSRQQATRLLGEVFGPAGAPGRGKPGKPGAPGKGKPGDPGKPGKPGGALSTFSAAELAKLLGVPRAEAKTALDAVAKLASGPKGSVDTAGPQFAAIARRAGVTPERLADALFTLKMAAAKPAGTVRSVPPSA</sequence>
<reference evidence="4 5" key="1">
    <citation type="submission" date="2016-10" db="EMBL/GenBank/DDBJ databases">
        <authorList>
            <person name="de Groot N.N."/>
        </authorList>
    </citation>
    <scope>NUCLEOTIDE SEQUENCE [LARGE SCALE GENOMIC DNA]</scope>
    <source>
        <strain evidence="4 5">CGMCC 4.2026</strain>
    </source>
</reference>
<evidence type="ECO:0000256" key="1">
    <source>
        <dbReference type="SAM" id="MobiDB-lite"/>
    </source>
</evidence>
<keyword evidence="2" id="KW-0732">Signal</keyword>
<keyword evidence="5" id="KW-1185">Reference proteome</keyword>
<dbReference type="AlphaFoldDB" id="A0A1H8N9D7"/>
<evidence type="ECO:0000313" key="4">
    <source>
        <dbReference type="EMBL" id="SEO26301.1"/>
    </source>
</evidence>
<organism evidence="4 5">
    <name type="scientific">Actinacidiphila rubida</name>
    <dbReference type="NCBI Taxonomy" id="310780"/>
    <lineage>
        <taxon>Bacteria</taxon>
        <taxon>Bacillati</taxon>
        <taxon>Actinomycetota</taxon>
        <taxon>Actinomycetes</taxon>
        <taxon>Kitasatosporales</taxon>
        <taxon>Streptomycetaceae</taxon>
        <taxon>Actinacidiphila</taxon>
    </lineage>
</organism>
<proteinExistence type="predicted"/>
<dbReference type="STRING" id="310780.SAMN05216267_102199"/>